<organism evidence="2 3">
    <name type="scientific">Candidatus Electrothrix aarhusensis</name>
    <dbReference type="NCBI Taxonomy" id="1859131"/>
    <lineage>
        <taxon>Bacteria</taxon>
        <taxon>Pseudomonadati</taxon>
        <taxon>Thermodesulfobacteriota</taxon>
        <taxon>Desulfobulbia</taxon>
        <taxon>Desulfobulbales</taxon>
        <taxon>Desulfobulbaceae</taxon>
        <taxon>Candidatus Electrothrix</taxon>
    </lineage>
</organism>
<proteinExistence type="predicted"/>
<evidence type="ECO:0000313" key="3">
    <source>
        <dbReference type="Proteomes" id="UP000287853"/>
    </source>
</evidence>
<protein>
    <recommendedName>
        <fullName evidence="4">Surface antigen</fullName>
    </recommendedName>
</protein>
<keyword evidence="1" id="KW-1133">Transmembrane helix</keyword>
<comment type="caution">
    <text evidence="2">The sequence shown here is derived from an EMBL/GenBank/DDBJ whole genome shotgun (WGS) entry which is preliminary data.</text>
</comment>
<dbReference type="AlphaFoldDB" id="A0A3S3QYH9"/>
<keyword evidence="3" id="KW-1185">Reference proteome</keyword>
<evidence type="ECO:0000256" key="1">
    <source>
        <dbReference type="SAM" id="Phobius"/>
    </source>
</evidence>
<evidence type="ECO:0008006" key="4">
    <source>
        <dbReference type="Google" id="ProtNLM"/>
    </source>
</evidence>
<dbReference type="Proteomes" id="UP000287853">
    <property type="component" value="Unassembled WGS sequence"/>
</dbReference>
<keyword evidence="1" id="KW-0812">Transmembrane</keyword>
<evidence type="ECO:0000313" key="2">
    <source>
        <dbReference type="EMBL" id="RWX45720.1"/>
    </source>
</evidence>
<gene>
    <name evidence="2" type="ORF">H206_00697</name>
</gene>
<keyword evidence="1" id="KW-0472">Membrane</keyword>
<feature type="transmembrane region" description="Helical" evidence="1">
    <location>
        <begin position="42"/>
        <end position="60"/>
    </location>
</feature>
<dbReference type="EMBL" id="MTKO01000073">
    <property type="protein sequence ID" value="RWX45720.1"/>
    <property type="molecule type" value="Genomic_DNA"/>
</dbReference>
<reference evidence="2 3" key="1">
    <citation type="submission" date="2017-01" db="EMBL/GenBank/DDBJ databases">
        <title>The cable genome- insights into the physiology and evolution of filamentous bacteria capable of sulfide oxidation via long distance electron transfer.</title>
        <authorList>
            <person name="Schreiber L."/>
            <person name="Bjerg J.T."/>
            <person name="Boggild A."/>
            <person name="Van De Vossenberg J."/>
            <person name="Meysman F."/>
            <person name="Nielsen L.P."/>
            <person name="Schramm A."/>
            <person name="Kjeldsen K.U."/>
        </authorList>
    </citation>
    <scope>NUCLEOTIDE SEQUENCE [LARGE SCALE GENOMIC DNA]</scope>
    <source>
        <strain evidence="2">MCF</strain>
    </source>
</reference>
<name>A0A3S3QYH9_9BACT</name>
<sequence length="188" mass="21170">MVSGSFSRKLLSNQTFLPPQSTVQNTLFYQHDLNNRKTRRHIVVLLVLFFLASCAPVQTGKKNQAHGKKKNKAASTRAVGHDIEASLRGEVKNSALTLLVNQEMDRYDREQLNHVFERGLSGQTSSWTNPDKGNQYRLSPLPAFQTIGKSVCRKAKIEALINGNDQFETINSKACRANNGQWRISQEK</sequence>
<accession>A0A3S3QYH9</accession>